<dbReference type="PROSITE" id="PS51118">
    <property type="entry name" value="HTH_HXLR"/>
    <property type="match status" value="1"/>
</dbReference>
<dbReference type="GO" id="GO:0003677">
    <property type="term" value="F:DNA binding"/>
    <property type="evidence" value="ECO:0007669"/>
    <property type="project" value="UniProtKB-KW"/>
</dbReference>
<evidence type="ECO:0000256" key="2">
    <source>
        <dbReference type="ARBA" id="ARBA00023125"/>
    </source>
</evidence>
<comment type="caution">
    <text evidence="6">The sequence shown here is derived from an EMBL/GenBank/DDBJ whole genome shotgun (WGS) entry which is preliminary data.</text>
</comment>
<organism evidence="6 7">
    <name type="scientific">Haloactinopolyspora alba</name>
    <dbReference type="NCBI Taxonomy" id="648780"/>
    <lineage>
        <taxon>Bacteria</taxon>
        <taxon>Bacillati</taxon>
        <taxon>Actinomycetota</taxon>
        <taxon>Actinomycetes</taxon>
        <taxon>Jiangellales</taxon>
        <taxon>Jiangellaceae</taxon>
        <taxon>Haloactinopolyspora</taxon>
    </lineage>
</organism>
<accession>A0A2P8DX86</accession>
<proteinExistence type="predicted"/>
<dbReference type="EMBL" id="PYGE01000012">
    <property type="protein sequence ID" value="PSL01787.1"/>
    <property type="molecule type" value="Genomic_DNA"/>
</dbReference>
<dbReference type="SUPFAM" id="SSF46785">
    <property type="entry name" value="Winged helix' DNA-binding domain"/>
    <property type="match status" value="1"/>
</dbReference>
<evidence type="ECO:0000256" key="4">
    <source>
        <dbReference type="SAM" id="MobiDB-lite"/>
    </source>
</evidence>
<evidence type="ECO:0000313" key="7">
    <source>
        <dbReference type="Proteomes" id="UP000243528"/>
    </source>
</evidence>
<dbReference type="InterPro" id="IPR002577">
    <property type="entry name" value="HTH_HxlR"/>
</dbReference>
<sequence length="124" mass="13723">MSVTTTHSHQGPGSRRPNQIDDEDCRVFQVAVELAGKKWSAAILLALARGATRFSEIRTSVDGLSDRLLAARLRELETNGLVEREVIPSFPAQIRYGLTQAGIELIRTLRPLVAWAERWKVGAS</sequence>
<name>A0A2P8DX86_9ACTN</name>
<keyword evidence="1" id="KW-0805">Transcription regulation</keyword>
<evidence type="ECO:0000259" key="5">
    <source>
        <dbReference type="PROSITE" id="PS51118"/>
    </source>
</evidence>
<dbReference type="Pfam" id="PF01638">
    <property type="entry name" value="HxlR"/>
    <property type="match status" value="1"/>
</dbReference>
<evidence type="ECO:0000256" key="3">
    <source>
        <dbReference type="ARBA" id="ARBA00023163"/>
    </source>
</evidence>
<feature type="compositionally biased region" description="Polar residues" evidence="4">
    <location>
        <begin position="1"/>
        <end position="11"/>
    </location>
</feature>
<dbReference type="Gene3D" id="1.10.10.10">
    <property type="entry name" value="Winged helix-like DNA-binding domain superfamily/Winged helix DNA-binding domain"/>
    <property type="match status" value="1"/>
</dbReference>
<dbReference type="Proteomes" id="UP000243528">
    <property type="component" value="Unassembled WGS sequence"/>
</dbReference>
<gene>
    <name evidence="6" type="ORF">CLV30_11226</name>
</gene>
<keyword evidence="7" id="KW-1185">Reference proteome</keyword>
<dbReference type="InterPro" id="IPR036388">
    <property type="entry name" value="WH-like_DNA-bd_sf"/>
</dbReference>
<dbReference type="PANTHER" id="PTHR33204">
    <property type="entry name" value="TRANSCRIPTIONAL REGULATOR, MARR FAMILY"/>
    <property type="match status" value="1"/>
</dbReference>
<feature type="region of interest" description="Disordered" evidence="4">
    <location>
        <begin position="1"/>
        <end position="20"/>
    </location>
</feature>
<dbReference type="AlphaFoldDB" id="A0A2P8DX86"/>
<dbReference type="PANTHER" id="PTHR33204:SF37">
    <property type="entry name" value="HTH-TYPE TRANSCRIPTIONAL REGULATOR YODB"/>
    <property type="match status" value="1"/>
</dbReference>
<evidence type="ECO:0000256" key="1">
    <source>
        <dbReference type="ARBA" id="ARBA00023015"/>
    </source>
</evidence>
<dbReference type="InterPro" id="IPR036390">
    <property type="entry name" value="WH_DNA-bd_sf"/>
</dbReference>
<feature type="domain" description="HTH hxlR-type" evidence="5">
    <location>
        <begin position="25"/>
        <end position="124"/>
    </location>
</feature>
<protein>
    <submittedName>
        <fullName evidence="6">HxlR family transcriptional regulator</fullName>
    </submittedName>
</protein>
<reference evidence="6 7" key="1">
    <citation type="submission" date="2018-03" db="EMBL/GenBank/DDBJ databases">
        <title>Genomic Encyclopedia of Archaeal and Bacterial Type Strains, Phase II (KMG-II): from individual species to whole genera.</title>
        <authorList>
            <person name="Goeker M."/>
        </authorList>
    </citation>
    <scope>NUCLEOTIDE SEQUENCE [LARGE SCALE GENOMIC DNA]</scope>
    <source>
        <strain evidence="6 7">DSM 45211</strain>
    </source>
</reference>
<keyword evidence="2" id="KW-0238">DNA-binding</keyword>
<evidence type="ECO:0000313" key="6">
    <source>
        <dbReference type="EMBL" id="PSL01787.1"/>
    </source>
</evidence>
<keyword evidence="3" id="KW-0804">Transcription</keyword>